<proteinExistence type="predicted"/>
<keyword evidence="1" id="KW-0472">Membrane</keyword>
<evidence type="ECO:0000313" key="2">
    <source>
        <dbReference type="EMBL" id="KFD51073.1"/>
    </source>
</evidence>
<evidence type="ECO:0000256" key="1">
    <source>
        <dbReference type="SAM" id="Phobius"/>
    </source>
</evidence>
<dbReference type="AlphaFoldDB" id="A0A085M1H7"/>
<dbReference type="EMBL" id="KL367474">
    <property type="protein sequence ID" value="KFD73287.1"/>
    <property type="molecule type" value="Genomic_DNA"/>
</dbReference>
<reference evidence="2 4" key="1">
    <citation type="journal article" date="2014" name="Nat. Genet.">
        <title>Genome and transcriptome of the porcine whipworm Trichuris suis.</title>
        <authorList>
            <person name="Jex A.R."/>
            <person name="Nejsum P."/>
            <person name="Schwarz E.M."/>
            <person name="Hu L."/>
            <person name="Young N.D."/>
            <person name="Hall R.S."/>
            <person name="Korhonen P.K."/>
            <person name="Liao S."/>
            <person name="Thamsborg S."/>
            <person name="Xia J."/>
            <person name="Xu P."/>
            <person name="Wang S."/>
            <person name="Scheerlinck J.P."/>
            <person name="Hofmann A."/>
            <person name="Sternberg P.W."/>
            <person name="Wang J."/>
            <person name="Gasser R.B."/>
        </authorList>
    </citation>
    <scope>NUCLEOTIDE SEQUENCE [LARGE SCALE GENOMIC DNA]</scope>
    <source>
        <strain evidence="3">DCEP-RM93F</strain>
        <strain evidence="2">DCEP-RM93M</strain>
    </source>
</reference>
<organism evidence="2 4">
    <name type="scientific">Trichuris suis</name>
    <name type="common">pig whipworm</name>
    <dbReference type="NCBI Taxonomy" id="68888"/>
    <lineage>
        <taxon>Eukaryota</taxon>
        <taxon>Metazoa</taxon>
        <taxon>Ecdysozoa</taxon>
        <taxon>Nematoda</taxon>
        <taxon>Enoplea</taxon>
        <taxon>Dorylaimia</taxon>
        <taxon>Trichinellida</taxon>
        <taxon>Trichuridae</taxon>
        <taxon>Trichuris</taxon>
    </lineage>
</organism>
<feature type="transmembrane region" description="Helical" evidence="1">
    <location>
        <begin position="6"/>
        <end position="22"/>
    </location>
</feature>
<keyword evidence="1" id="KW-0812">Transmembrane</keyword>
<keyword evidence="1" id="KW-1133">Transmembrane helix</keyword>
<dbReference type="Proteomes" id="UP000030758">
    <property type="component" value="Unassembled WGS sequence"/>
</dbReference>
<accession>A0A085M1H7</accession>
<sequence>MTASVAFTTLNMLFFWANRLLANARNRSKEIKADVVTFSTSHIGNMAPNFSYWKKMEIRQKVDDLKTPLRFYEAYLFQQETGRDTA</sequence>
<dbReference type="EMBL" id="KL363244">
    <property type="protein sequence ID" value="KFD51073.1"/>
    <property type="molecule type" value="Genomic_DNA"/>
</dbReference>
<name>A0A085M1H7_9BILA</name>
<dbReference type="Proteomes" id="UP000030764">
    <property type="component" value="Unassembled WGS sequence"/>
</dbReference>
<protein>
    <submittedName>
        <fullName evidence="2">Uncharacterized protein</fullName>
    </submittedName>
</protein>
<evidence type="ECO:0000313" key="3">
    <source>
        <dbReference type="EMBL" id="KFD73287.1"/>
    </source>
</evidence>
<evidence type="ECO:0000313" key="4">
    <source>
        <dbReference type="Proteomes" id="UP000030764"/>
    </source>
</evidence>
<gene>
    <name evidence="2" type="ORF">M513_08114</name>
    <name evidence="3" type="ORF">M514_08114</name>
</gene>
<keyword evidence="4" id="KW-1185">Reference proteome</keyword>